<feature type="region of interest" description="Disordered" evidence="1">
    <location>
        <begin position="1"/>
        <end position="24"/>
    </location>
</feature>
<evidence type="ECO:0000313" key="2">
    <source>
        <dbReference type="EMBL" id="JAH09874.1"/>
    </source>
</evidence>
<reference evidence="2" key="2">
    <citation type="journal article" date="2015" name="Fish Shellfish Immunol.">
        <title>Early steps in the European eel (Anguilla anguilla)-Vibrio vulnificus interaction in the gills: Role of the RtxA13 toxin.</title>
        <authorList>
            <person name="Callol A."/>
            <person name="Pajuelo D."/>
            <person name="Ebbesson L."/>
            <person name="Teles M."/>
            <person name="MacKenzie S."/>
            <person name="Amaro C."/>
        </authorList>
    </citation>
    <scope>NUCLEOTIDE SEQUENCE</scope>
</reference>
<protein>
    <submittedName>
        <fullName evidence="2">Uncharacterized protein</fullName>
    </submittedName>
</protein>
<dbReference type="AlphaFoldDB" id="A0A0E9PZG5"/>
<dbReference type="EMBL" id="GBXM01098703">
    <property type="protein sequence ID" value="JAH09874.1"/>
    <property type="molecule type" value="Transcribed_RNA"/>
</dbReference>
<sequence>MNQASLSGSLRDESGFGGMDSTNW</sequence>
<accession>A0A0E9PZG5</accession>
<proteinExistence type="predicted"/>
<evidence type="ECO:0000256" key="1">
    <source>
        <dbReference type="SAM" id="MobiDB-lite"/>
    </source>
</evidence>
<name>A0A0E9PZG5_ANGAN</name>
<reference evidence="2" key="1">
    <citation type="submission" date="2014-11" db="EMBL/GenBank/DDBJ databases">
        <authorList>
            <person name="Amaro Gonzalez C."/>
        </authorList>
    </citation>
    <scope>NUCLEOTIDE SEQUENCE</scope>
</reference>
<organism evidence="2">
    <name type="scientific">Anguilla anguilla</name>
    <name type="common">European freshwater eel</name>
    <name type="synonym">Muraena anguilla</name>
    <dbReference type="NCBI Taxonomy" id="7936"/>
    <lineage>
        <taxon>Eukaryota</taxon>
        <taxon>Metazoa</taxon>
        <taxon>Chordata</taxon>
        <taxon>Craniata</taxon>
        <taxon>Vertebrata</taxon>
        <taxon>Euteleostomi</taxon>
        <taxon>Actinopterygii</taxon>
        <taxon>Neopterygii</taxon>
        <taxon>Teleostei</taxon>
        <taxon>Anguilliformes</taxon>
        <taxon>Anguillidae</taxon>
        <taxon>Anguilla</taxon>
    </lineage>
</organism>